<gene>
    <name evidence="2" type="primary">LOC108557855</name>
</gene>
<name>A0ABM1M629_NICVS</name>
<protein>
    <submittedName>
        <fullName evidence="2">Uncharacterized protein LOC108557855</fullName>
    </submittedName>
</protein>
<dbReference type="Proteomes" id="UP000695000">
    <property type="component" value="Unplaced"/>
</dbReference>
<accession>A0ABM1M629</accession>
<reference evidence="2" key="1">
    <citation type="submission" date="2025-08" db="UniProtKB">
        <authorList>
            <consortium name="RefSeq"/>
        </authorList>
    </citation>
    <scope>IDENTIFICATION</scope>
    <source>
        <tissue evidence="2">Whole Larva</tissue>
    </source>
</reference>
<dbReference type="GeneID" id="108557855"/>
<organism evidence="1 2">
    <name type="scientific">Nicrophorus vespilloides</name>
    <name type="common">Boreal carrion beetle</name>
    <dbReference type="NCBI Taxonomy" id="110193"/>
    <lineage>
        <taxon>Eukaryota</taxon>
        <taxon>Metazoa</taxon>
        <taxon>Ecdysozoa</taxon>
        <taxon>Arthropoda</taxon>
        <taxon>Hexapoda</taxon>
        <taxon>Insecta</taxon>
        <taxon>Pterygota</taxon>
        <taxon>Neoptera</taxon>
        <taxon>Endopterygota</taxon>
        <taxon>Coleoptera</taxon>
        <taxon>Polyphaga</taxon>
        <taxon>Staphyliniformia</taxon>
        <taxon>Silphidae</taxon>
        <taxon>Nicrophorinae</taxon>
        <taxon>Nicrophorus</taxon>
    </lineage>
</organism>
<evidence type="ECO:0000313" key="2">
    <source>
        <dbReference type="RefSeq" id="XP_017770029.1"/>
    </source>
</evidence>
<proteinExistence type="predicted"/>
<dbReference type="RefSeq" id="XP_017770029.1">
    <property type="nucleotide sequence ID" value="XM_017914540.1"/>
</dbReference>
<evidence type="ECO:0000313" key="1">
    <source>
        <dbReference type="Proteomes" id="UP000695000"/>
    </source>
</evidence>
<keyword evidence="1" id="KW-1185">Reference proteome</keyword>
<sequence>MWNSFVDKDNNYLIRIDDDGKVSLTDFKCLWIQETPKLEMINDFKQLNQDYVGDDDESFSEIMSCVRNVKVVESLVFEEDVCRLGIKAKTEDLPIRLHLILGKSEANSFFDEIMVPMVKTVQYLELKQNKYAEQLEKKDAEIQEYSIEFGTLKRKHLITEKFKRDPKTATEGLMINIFTKSDGFYEALTRNHGDIQEIYPELREKKIKIRKLVLPNFTRNKKMK</sequence>
<dbReference type="Gene3D" id="1.10.287.450">
    <property type="entry name" value="Helix hairpin bin"/>
    <property type="match status" value="1"/>
</dbReference>